<organism evidence="2 3">
    <name type="scientific">Mycoplasma tauri</name>
    <dbReference type="NCBI Taxonomy" id="547987"/>
    <lineage>
        <taxon>Bacteria</taxon>
        <taxon>Bacillati</taxon>
        <taxon>Mycoplasmatota</taxon>
        <taxon>Mollicutes</taxon>
        <taxon>Mycoplasmataceae</taxon>
        <taxon>Mycoplasma</taxon>
    </lineage>
</organism>
<dbReference type="EMBL" id="JAIQBY010000010">
    <property type="protein sequence ID" value="MBZ4195401.1"/>
    <property type="molecule type" value="Genomic_DNA"/>
</dbReference>
<dbReference type="AlphaFoldDB" id="A0A953NGS5"/>
<keyword evidence="1" id="KW-0472">Membrane</keyword>
<evidence type="ECO:0000313" key="2">
    <source>
        <dbReference type="EMBL" id="MBZ4195401.1"/>
    </source>
</evidence>
<evidence type="ECO:0000256" key="1">
    <source>
        <dbReference type="SAM" id="Phobius"/>
    </source>
</evidence>
<name>A0A953NGS5_9MOLU</name>
<keyword evidence="1" id="KW-0812">Transmembrane</keyword>
<dbReference type="RefSeq" id="WP_205517521.1">
    <property type="nucleotide sequence ID" value="NZ_CP070479.1"/>
</dbReference>
<evidence type="ECO:0000313" key="3">
    <source>
        <dbReference type="Proteomes" id="UP000772186"/>
    </source>
</evidence>
<protein>
    <submittedName>
        <fullName evidence="2">Uncharacterized protein</fullName>
    </submittedName>
</protein>
<feature type="transmembrane region" description="Helical" evidence="1">
    <location>
        <begin position="20"/>
        <end position="43"/>
    </location>
</feature>
<proteinExistence type="predicted"/>
<dbReference type="Proteomes" id="UP000772186">
    <property type="component" value="Unassembled WGS sequence"/>
</dbReference>
<accession>A0A953NGS5</accession>
<gene>
    <name evidence="2" type="ORF">LAD73_01535</name>
</gene>
<sequence length="73" mass="8698">MNTKTNIKEKEKITKNSKKWTIISVIFIILFFAILAVLIAYVADFIRFKDSLDDGLLWTFDQRKHGLFNFWNK</sequence>
<reference evidence="2 3" key="1">
    <citation type="submission" date="2021-09" db="EMBL/GenBank/DDBJ databases">
        <title>WGS of Mycoplasma sp. Zaradi2 strains.</title>
        <authorList>
            <person name="Spergser J."/>
        </authorList>
    </citation>
    <scope>NUCLEOTIDE SEQUENCE [LARGE SCALE GENOMIC DNA]</scope>
    <source>
        <strain evidence="2 3">1331</strain>
    </source>
</reference>
<comment type="caution">
    <text evidence="2">The sequence shown here is derived from an EMBL/GenBank/DDBJ whole genome shotgun (WGS) entry which is preliminary data.</text>
</comment>
<keyword evidence="1" id="KW-1133">Transmembrane helix</keyword>
<keyword evidence="3" id="KW-1185">Reference proteome</keyword>